<evidence type="ECO:0000313" key="1">
    <source>
        <dbReference type="EMBL" id="ABR48310.1"/>
    </source>
</evidence>
<reference evidence="2" key="1">
    <citation type="journal article" date="2016" name="Genome Announc.">
        <title>Complete genome sequence of Alkaliphilus metalliredigens strain QYMF, an alkaliphilic and metal-reducing bacterium isolated from borax-contaminated leachate ponds.</title>
        <authorList>
            <person name="Hwang C."/>
            <person name="Copeland A."/>
            <person name="Lucas S."/>
            <person name="Lapidus A."/>
            <person name="Barry K."/>
            <person name="Detter J.C."/>
            <person name="Glavina Del Rio T."/>
            <person name="Hammon N."/>
            <person name="Israni S."/>
            <person name="Dalin E."/>
            <person name="Tice H."/>
            <person name="Pitluck S."/>
            <person name="Chertkov O."/>
            <person name="Brettin T."/>
            <person name="Bruce D."/>
            <person name="Han C."/>
            <person name="Schmutz J."/>
            <person name="Larimer F."/>
            <person name="Land M.L."/>
            <person name="Hauser L."/>
            <person name="Kyrpides N."/>
            <person name="Mikhailova N."/>
            <person name="Ye Q."/>
            <person name="Zhou J."/>
            <person name="Richardson P."/>
            <person name="Fields M.W."/>
        </authorList>
    </citation>
    <scope>NUCLEOTIDE SEQUENCE [LARGE SCALE GENOMIC DNA]</scope>
    <source>
        <strain evidence="2">QYMF</strain>
    </source>
</reference>
<dbReference type="OrthoDB" id="160982at2"/>
<dbReference type="HOGENOM" id="CLU_084423_1_0_9"/>
<dbReference type="EMBL" id="CP000724">
    <property type="protein sequence ID" value="ABR48310.1"/>
    <property type="molecule type" value="Genomic_DNA"/>
</dbReference>
<sequence>MGMTEKYNHLNSKQKDEFARIANKLLSIGFLTKKKEDNKKDYYFIENHKEIFANYFEISGWELEIDDTYGVIHLVNHHDQNRHHFKLYESIILLVLRLLYYEKMQELSLAENMVITVDDLHQRFFALKLRDKPLDKTTLRSALRLFRKFNLIDLIDSDISLGDARMIIYPTILLAVRVEDIRKVYEKLDTYRSGEVVEDEEADEDQVD</sequence>
<dbReference type="RefSeq" id="WP_012063287.1">
    <property type="nucleotide sequence ID" value="NC_009633.1"/>
</dbReference>
<dbReference type="eggNOG" id="ENOG5030XJD">
    <property type="taxonomic scope" value="Bacteria"/>
</dbReference>
<proteinExistence type="predicted"/>
<evidence type="ECO:0008006" key="3">
    <source>
        <dbReference type="Google" id="ProtNLM"/>
    </source>
</evidence>
<keyword evidence="2" id="KW-1185">Reference proteome</keyword>
<protein>
    <recommendedName>
        <fullName evidence="3">DUF4194 domain-containing protein</fullName>
    </recommendedName>
</protein>
<accession>A6TQ42</accession>
<dbReference type="KEGG" id="amt:Amet_2151"/>
<name>A6TQ42_ALKMQ</name>
<gene>
    <name evidence="1" type="ordered locus">Amet_2151</name>
</gene>
<dbReference type="AlphaFoldDB" id="A6TQ42"/>
<dbReference type="InterPro" id="IPR025449">
    <property type="entry name" value="JetB"/>
</dbReference>
<evidence type="ECO:0000313" key="2">
    <source>
        <dbReference type="Proteomes" id="UP000001572"/>
    </source>
</evidence>
<organism evidence="1 2">
    <name type="scientific">Alkaliphilus metalliredigens (strain QYMF)</name>
    <dbReference type="NCBI Taxonomy" id="293826"/>
    <lineage>
        <taxon>Bacteria</taxon>
        <taxon>Bacillati</taxon>
        <taxon>Bacillota</taxon>
        <taxon>Clostridia</taxon>
        <taxon>Peptostreptococcales</taxon>
        <taxon>Natronincolaceae</taxon>
        <taxon>Alkaliphilus</taxon>
    </lineage>
</organism>
<dbReference type="Pfam" id="PF13835">
    <property type="entry name" value="DUF4194"/>
    <property type="match status" value="1"/>
</dbReference>
<dbReference type="Proteomes" id="UP000001572">
    <property type="component" value="Chromosome"/>
</dbReference>
<dbReference type="STRING" id="293826.Amet_2151"/>